<dbReference type="PANTHER" id="PTHR24394:SF58">
    <property type="entry name" value="ZINC FINGER AND BTB DOMAIN CONTAINING 33"/>
    <property type="match status" value="1"/>
</dbReference>
<feature type="compositionally biased region" description="Polar residues" evidence="7">
    <location>
        <begin position="337"/>
        <end position="346"/>
    </location>
</feature>
<feature type="compositionally biased region" description="Polar residues" evidence="7">
    <location>
        <begin position="256"/>
        <end position="267"/>
    </location>
</feature>
<dbReference type="Proteomes" id="UP000678499">
    <property type="component" value="Unassembled WGS sequence"/>
</dbReference>
<dbReference type="AlphaFoldDB" id="A0A7R9GBT4"/>
<feature type="region of interest" description="Disordered" evidence="7">
    <location>
        <begin position="502"/>
        <end position="661"/>
    </location>
</feature>
<protein>
    <recommendedName>
        <fullName evidence="8">C2H2-type domain-containing protein</fullName>
    </recommendedName>
</protein>
<organism evidence="9">
    <name type="scientific">Notodromas monacha</name>
    <dbReference type="NCBI Taxonomy" id="399045"/>
    <lineage>
        <taxon>Eukaryota</taxon>
        <taxon>Metazoa</taxon>
        <taxon>Ecdysozoa</taxon>
        <taxon>Arthropoda</taxon>
        <taxon>Crustacea</taxon>
        <taxon>Oligostraca</taxon>
        <taxon>Ostracoda</taxon>
        <taxon>Podocopa</taxon>
        <taxon>Podocopida</taxon>
        <taxon>Cypridocopina</taxon>
        <taxon>Cypridoidea</taxon>
        <taxon>Cyprididae</taxon>
        <taxon>Notodromas</taxon>
    </lineage>
</organism>
<feature type="compositionally biased region" description="Polar residues" evidence="7">
    <location>
        <begin position="535"/>
        <end position="550"/>
    </location>
</feature>
<evidence type="ECO:0000313" key="9">
    <source>
        <dbReference type="EMBL" id="CAD7276711.1"/>
    </source>
</evidence>
<dbReference type="PROSITE" id="PS50157">
    <property type="entry name" value="ZINC_FINGER_C2H2_2"/>
    <property type="match status" value="1"/>
</dbReference>
<feature type="compositionally biased region" description="Polar residues" evidence="7">
    <location>
        <begin position="232"/>
        <end position="244"/>
    </location>
</feature>
<evidence type="ECO:0000256" key="4">
    <source>
        <dbReference type="ARBA" id="ARBA00022833"/>
    </source>
</evidence>
<evidence type="ECO:0000256" key="1">
    <source>
        <dbReference type="ARBA" id="ARBA00022723"/>
    </source>
</evidence>
<sequence length="1078" mass="113829">MNHGSVSFVSAGGAGSQDDLCIVCGAVATQDCSEKSHATSSLLPASKRSLSDKIGEILAEDDVHVDLFAEALLCGKCYDLVTQVDTLESMVQNAKSELRELHSNKAQNASTYTSMAAVYEPGVLDYHRNKVAKSEDLSSSNDNRAFTAEQLGGNLRVISGNFIAVNGLGQFSNVSDNTHQFVINDQGIQIPVASVGTGTRSGDQPCFQLPRQASVFRPSSISSPGPSSANSQIKSSSPHGSASEYSVVPKVENSDSDLSNFSAQQKVTIVRHVPGSDAEYPSPSKTAKKEAHVDPKRGVVRGASRGGRSSQPAEGRSARKVHKSKPLVVSQAAAAGDSTSRLSADSPSLRAGDRVVIEQPLRSPARVIVVNSLAAAASFANNAQHNWDGLAQMEMEDSSSSWNTRPVEDGNCFVCGLGLSMLSPGFQSSTVMMDASRVMLDERLGDIIGVGSPEQLQMSKTLTCVRCVSLIMRVDFLEVELPKTKAHVRYLFSKNPLRLAEQLTGNSGSKPSPSSRRPQIPSSYPSGLISALTKPLQTSSANALSNSGISSRYADHSPPESPGSRNERGPDAEDDVDDEEDGERKRKRPLPAMRPIEDSKPNVNGIGRSVSGGDDDDADEMPKKVMRHDVRGNGASSPAPSKTSSVAESDQDAHYSMSGDEAERLTRRLMSGDLNAFGPHGEFAGLESAIAERLKANDEAVKLGNALDASGASNILNSLSSLSSLVGADPSAMGLGMRGFAGRNPLLARPGGGTSGGVGGGVGVGVGGCGNLVTDGLCAAAAAAAAEQNPVLLGLSNPSALNASFRHQSLRPPGKPSEDYAQLSAGLTGSDSHAKCWLCHMDCRTYKKVEEHFKKEHPGETPFVCDKCGGEFRDLSSYRNHVYYENRKEKLAKGQLKPKSGSGSLPMMVPNSSTSPGPSSKLGRPPFSLGGSLDTSTPSSTSSGILRCEPCKLPFTSETALKDHFAKEHNSNAEDFQMSMEQYALYSQALFNAHKEYMLSQQKEAAAQLQRQMQQFGVAAAAAVNASGKSSSSSSSSGTAASNGSFVCDECTAPFRSKEALSIHKFQDHGAKDSLQKL</sequence>
<evidence type="ECO:0000256" key="5">
    <source>
        <dbReference type="ARBA" id="ARBA00023242"/>
    </source>
</evidence>
<feature type="compositionally biased region" description="Acidic residues" evidence="7">
    <location>
        <begin position="572"/>
        <end position="581"/>
    </location>
</feature>
<feature type="domain" description="C2H2-type" evidence="8">
    <location>
        <begin position="1046"/>
        <end position="1074"/>
    </location>
</feature>
<dbReference type="GO" id="GO:0000981">
    <property type="term" value="F:DNA-binding transcription factor activity, RNA polymerase II-specific"/>
    <property type="evidence" value="ECO:0007669"/>
    <property type="project" value="TreeGrafter"/>
</dbReference>
<dbReference type="PROSITE" id="PS00028">
    <property type="entry name" value="ZINC_FINGER_C2H2_1"/>
    <property type="match status" value="2"/>
</dbReference>
<evidence type="ECO:0000313" key="10">
    <source>
        <dbReference type="Proteomes" id="UP000678499"/>
    </source>
</evidence>
<keyword evidence="4" id="KW-0862">Zinc</keyword>
<dbReference type="SMART" id="SM00355">
    <property type="entry name" value="ZnF_C2H2"/>
    <property type="match status" value="4"/>
</dbReference>
<keyword evidence="1" id="KW-0479">Metal-binding</keyword>
<dbReference type="InterPro" id="IPR013087">
    <property type="entry name" value="Znf_C2H2_type"/>
</dbReference>
<feature type="compositionally biased region" description="Low complexity" evidence="7">
    <location>
        <begin position="928"/>
        <end position="941"/>
    </location>
</feature>
<accession>A0A7R9GBT4</accession>
<keyword evidence="5" id="KW-0539">Nucleus</keyword>
<feature type="region of interest" description="Disordered" evidence="7">
    <location>
        <begin position="216"/>
        <end position="348"/>
    </location>
</feature>
<dbReference type="EMBL" id="CAJPEX010000686">
    <property type="protein sequence ID" value="CAG0916863.1"/>
    <property type="molecule type" value="Genomic_DNA"/>
</dbReference>
<keyword evidence="10" id="KW-1185">Reference proteome</keyword>
<dbReference type="GO" id="GO:0005634">
    <property type="term" value="C:nucleus"/>
    <property type="evidence" value="ECO:0007669"/>
    <property type="project" value="TreeGrafter"/>
</dbReference>
<name>A0A7R9GBT4_9CRUS</name>
<evidence type="ECO:0000256" key="7">
    <source>
        <dbReference type="SAM" id="MobiDB-lite"/>
    </source>
</evidence>
<feature type="compositionally biased region" description="Basic and acidic residues" evidence="7">
    <location>
        <begin position="620"/>
        <end position="631"/>
    </location>
</feature>
<dbReference type="EMBL" id="OA882723">
    <property type="protein sequence ID" value="CAD7276711.1"/>
    <property type="molecule type" value="Genomic_DNA"/>
</dbReference>
<feature type="region of interest" description="Disordered" evidence="7">
    <location>
        <begin position="890"/>
        <end position="941"/>
    </location>
</feature>
<reference evidence="9" key="1">
    <citation type="submission" date="2020-11" db="EMBL/GenBank/DDBJ databases">
        <authorList>
            <person name="Tran Van P."/>
        </authorList>
    </citation>
    <scope>NUCLEOTIDE SEQUENCE</scope>
</reference>
<dbReference type="PANTHER" id="PTHR24394">
    <property type="entry name" value="ZINC FINGER PROTEIN"/>
    <property type="match status" value="1"/>
</dbReference>
<evidence type="ECO:0000256" key="3">
    <source>
        <dbReference type="ARBA" id="ARBA00022771"/>
    </source>
</evidence>
<proteinExistence type="predicted"/>
<feature type="compositionally biased region" description="Low complexity" evidence="7">
    <location>
        <begin position="300"/>
        <end position="310"/>
    </location>
</feature>
<evidence type="ECO:0000256" key="2">
    <source>
        <dbReference type="ARBA" id="ARBA00022737"/>
    </source>
</evidence>
<feature type="compositionally biased region" description="Basic and acidic residues" evidence="7">
    <location>
        <begin position="287"/>
        <end position="297"/>
    </location>
</feature>
<gene>
    <name evidence="9" type="ORF">NMOB1V02_LOCUS4462</name>
</gene>
<feature type="compositionally biased region" description="Low complexity" evidence="7">
    <location>
        <begin position="218"/>
        <end position="231"/>
    </location>
</feature>
<evidence type="ECO:0000256" key="6">
    <source>
        <dbReference type="PROSITE-ProRule" id="PRU00042"/>
    </source>
</evidence>
<feature type="compositionally biased region" description="Low complexity" evidence="7">
    <location>
        <begin position="507"/>
        <end position="526"/>
    </location>
</feature>
<dbReference type="Gene3D" id="3.30.160.60">
    <property type="entry name" value="Classic Zinc Finger"/>
    <property type="match status" value="1"/>
</dbReference>
<keyword evidence="2" id="KW-0677">Repeat</keyword>
<feature type="compositionally biased region" description="Polar residues" evidence="7">
    <location>
        <begin position="634"/>
        <end position="648"/>
    </location>
</feature>
<keyword evidence="3 6" id="KW-0863">Zinc-finger</keyword>
<dbReference type="GO" id="GO:0008270">
    <property type="term" value="F:zinc ion binding"/>
    <property type="evidence" value="ECO:0007669"/>
    <property type="project" value="UniProtKB-KW"/>
</dbReference>
<evidence type="ECO:0000259" key="8">
    <source>
        <dbReference type="PROSITE" id="PS50157"/>
    </source>
</evidence>